<dbReference type="Proteomes" id="UP000006727">
    <property type="component" value="Chromosome 26"/>
</dbReference>
<feature type="region of interest" description="Disordered" evidence="2">
    <location>
        <begin position="177"/>
        <end position="267"/>
    </location>
</feature>
<proteinExistence type="predicted"/>
<feature type="compositionally biased region" description="Basic and acidic residues" evidence="2">
    <location>
        <begin position="472"/>
        <end position="491"/>
    </location>
</feature>
<feature type="region of interest" description="Disordered" evidence="2">
    <location>
        <begin position="563"/>
        <end position="599"/>
    </location>
</feature>
<feature type="compositionally biased region" description="Basic and acidic residues" evidence="2">
    <location>
        <begin position="17"/>
        <end position="42"/>
    </location>
</feature>
<dbReference type="AlphaFoldDB" id="A0A2K1ID14"/>
<dbReference type="GeneID" id="112277834"/>
<reference evidence="3 5" key="2">
    <citation type="journal article" date="2018" name="Plant J.">
        <title>The Physcomitrella patens chromosome-scale assembly reveals moss genome structure and evolution.</title>
        <authorList>
            <person name="Lang D."/>
            <person name="Ullrich K.K."/>
            <person name="Murat F."/>
            <person name="Fuchs J."/>
            <person name="Jenkins J."/>
            <person name="Haas F.B."/>
            <person name="Piednoel M."/>
            <person name="Gundlach H."/>
            <person name="Van Bel M."/>
            <person name="Meyberg R."/>
            <person name="Vives C."/>
            <person name="Morata J."/>
            <person name="Symeonidi A."/>
            <person name="Hiss M."/>
            <person name="Muchero W."/>
            <person name="Kamisugi Y."/>
            <person name="Saleh O."/>
            <person name="Blanc G."/>
            <person name="Decker E.L."/>
            <person name="van Gessel N."/>
            <person name="Grimwood J."/>
            <person name="Hayes R.D."/>
            <person name="Graham S.W."/>
            <person name="Gunter L.E."/>
            <person name="McDaniel S.F."/>
            <person name="Hoernstein S.N.W."/>
            <person name="Larsson A."/>
            <person name="Li F.W."/>
            <person name="Perroud P.F."/>
            <person name="Phillips J."/>
            <person name="Ranjan P."/>
            <person name="Rokshar D.S."/>
            <person name="Rothfels C.J."/>
            <person name="Schneider L."/>
            <person name="Shu S."/>
            <person name="Stevenson D.W."/>
            <person name="Thummler F."/>
            <person name="Tillich M."/>
            <person name="Villarreal Aguilar J.C."/>
            <person name="Widiez T."/>
            <person name="Wong G.K."/>
            <person name="Wymore A."/>
            <person name="Zhang Y."/>
            <person name="Zimmer A.D."/>
            <person name="Quatrano R.S."/>
            <person name="Mayer K.F.X."/>
            <person name="Goodstein D."/>
            <person name="Casacuberta J.M."/>
            <person name="Vandepoele K."/>
            <person name="Reski R."/>
            <person name="Cuming A.C."/>
            <person name="Tuskan G.A."/>
            <person name="Maumus F."/>
            <person name="Salse J."/>
            <person name="Schmutz J."/>
            <person name="Rensing S.A."/>
        </authorList>
    </citation>
    <scope>NUCLEOTIDE SEQUENCE [LARGE SCALE GENOMIC DNA]</scope>
    <source>
        <strain evidence="4 5">cv. Gransden 2004</strain>
    </source>
</reference>
<feature type="compositionally biased region" description="Polar residues" evidence="2">
    <location>
        <begin position="453"/>
        <end position="470"/>
    </location>
</feature>
<feature type="compositionally biased region" description="Basic and acidic residues" evidence="2">
    <location>
        <begin position="223"/>
        <end position="257"/>
    </location>
</feature>
<keyword evidence="1" id="KW-0175">Coiled coil</keyword>
<feature type="region of interest" description="Disordered" evidence="2">
    <location>
        <begin position="421"/>
        <end position="499"/>
    </location>
</feature>
<dbReference type="PANTHER" id="PTHR33701">
    <property type="entry name" value="TRANSMEMBRANE PROTEIN"/>
    <property type="match status" value="1"/>
</dbReference>
<dbReference type="Gramene" id="Pp3c26_14340V3.2">
    <property type="protein sequence ID" value="Pp3c26_14340V3.2"/>
    <property type="gene ID" value="Pp3c26_14340"/>
</dbReference>
<evidence type="ECO:0000313" key="5">
    <source>
        <dbReference type="Proteomes" id="UP000006727"/>
    </source>
</evidence>
<dbReference type="EMBL" id="ABEU02000026">
    <property type="protein sequence ID" value="PNR27164.1"/>
    <property type="molecule type" value="Genomic_DNA"/>
</dbReference>
<dbReference type="EnsemblPlants" id="Pp3c26_14340V3.1">
    <property type="protein sequence ID" value="Pp3c26_14340V3.1"/>
    <property type="gene ID" value="Pp3c26_14340"/>
</dbReference>
<feature type="region of interest" description="Disordered" evidence="2">
    <location>
        <begin position="1"/>
        <end position="72"/>
    </location>
</feature>
<protein>
    <submittedName>
        <fullName evidence="3 4">Uncharacterized protein</fullName>
    </submittedName>
</protein>
<dbReference type="EnsemblPlants" id="Pp3c26_14340V3.2">
    <property type="protein sequence ID" value="Pp3c26_14340V3.2"/>
    <property type="gene ID" value="Pp3c26_14340"/>
</dbReference>
<reference evidence="4" key="3">
    <citation type="submission" date="2020-12" db="UniProtKB">
        <authorList>
            <consortium name="EnsemblPlants"/>
        </authorList>
    </citation>
    <scope>IDENTIFICATION</scope>
</reference>
<evidence type="ECO:0000313" key="4">
    <source>
        <dbReference type="EnsemblPlants" id="Pp3c26_14340V3.1"/>
    </source>
</evidence>
<evidence type="ECO:0000256" key="2">
    <source>
        <dbReference type="SAM" id="MobiDB-lite"/>
    </source>
</evidence>
<dbReference type="PaxDb" id="3218-PP1S357_51V6.1"/>
<dbReference type="PANTHER" id="PTHR33701:SF2">
    <property type="entry name" value="TRANSMEMBRANE PROTEIN"/>
    <property type="match status" value="1"/>
</dbReference>
<feature type="region of interest" description="Disordered" evidence="2">
    <location>
        <begin position="631"/>
        <end position="666"/>
    </location>
</feature>
<dbReference type="OrthoDB" id="10693422at2759"/>
<accession>A0A2K1ID14</accession>
<keyword evidence="5" id="KW-1185">Reference proteome</keyword>
<evidence type="ECO:0000256" key="1">
    <source>
        <dbReference type="SAM" id="Coils"/>
    </source>
</evidence>
<dbReference type="RefSeq" id="XP_024366379.1">
    <property type="nucleotide sequence ID" value="XM_024510611.2"/>
</dbReference>
<dbReference type="Gramene" id="Pp3c26_14340V3.1">
    <property type="protein sequence ID" value="Pp3c26_14340V3.1"/>
    <property type="gene ID" value="Pp3c26_14340"/>
</dbReference>
<name>A0A2K1ID14_PHYPA</name>
<sequence length="792" mass="88918">MAMEPSGIELTASVGMPHDECPGGKPSVKNDLEGRPAEEKQRGTPVGGASPIDQIKSVDELDRQTQAGNVDEIAGLESSEFLDRKLSSGDDVMSMTIECLRSRLLSERSASKAAKLRVRQLAAQVSELQVKLDQAIEDRRKAQVATQEAVMKLKLAESSNPVTGRTSCEVSDRYIPNLTRGSSLSMPRVGIEDDKCSSRPDVSSFEKLSQTNSYGAPVEDEDPNTKKKFPDTASQIEERSAVPVRLRERPTPLKTLERSQGTPQKQDNRVAIENRLRDLWNGISEGIAALAEEKSNEDVEREEIMSWMGQVPTVLQDIIPKKLVSPSHDMCMKYEIEKMKSQDAPVQMVEDHPELSSHIVQEKGQWQGDPKKAAFWHEQFAAQEIVQREWERNYVESQRKLEQFKGNDLNTNRLPKASARHRHHQHAEFRHEANDVADSSSFLRSHQARLAKSKSTLDLPTGSDGRNSEINLPRREEPFVEPDSSTREKPLRHGAGGPHHEAVYMQVPIDPTYLNHSTRMYKDRAAAPSMSKEDVYRSFQPDFRVGQPIWEGTDRGISERHLQAQPGHCGRDSEREESCTNSQPGSAHRHQSSHSDSNGWLAVEEYDGIHQRYESNPGLGRRQSYPRHPAALASNTSHTNFERASGSYDDRRYSDESVHGAGGQRRVSFPAAKIDCDLRQQHSHRNGYSSAELILSLGYGPTHDFPQEGSAVQRSPKSEPNKNICDVLRALQVAKTNIQSRVTSTKDQRLLKPGYGMEPSAQYMQAFRQPTSEQIRYSERQILHSQSSRSAF</sequence>
<reference evidence="3 5" key="1">
    <citation type="journal article" date="2008" name="Science">
        <title>The Physcomitrella genome reveals evolutionary insights into the conquest of land by plants.</title>
        <authorList>
            <person name="Rensing S."/>
            <person name="Lang D."/>
            <person name="Zimmer A."/>
            <person name="Terry A."/>
            <person name="Salamov A."/>
            <person name="Shapiro H."/>
            <person name="Nishiyama T."/>
            <person name="Perroud P.-F."/>
            <person name="Lindquist E."/>
            <person name="Kamisugi Y."/>
            <person name="Tanahashi T."/>
            <person name="Sakakibara K."/>
            <person name="Fujita T."/>
            <person name="Oishi K."/>
            <person name="Shin-I T."/>
            <person name="Kuroki Y."/>
            <person name="Toyoda A."/>
            <person name="Suzuki Y."/>
            <person name="Hashimoto A."/>
            <person name="Yamaguchi K."/>
            <person name="Sugano A."/>
            <person name="Kohara Y."/>
            <person name="Fujiyama A."/>
            <person name="Anterola A."/>
            <person name="Aoki S."/>
            <person name="Ashton N."/>
            <person name="Barbazuk W.B."/>
            <person name="Barker E."/>
            <person name="Bennetzen J."/>
            <person name="Bezanilla M."/>
            <person name="Blankenship R."/>
            <person name="Cho S.H."/>
            <person name="Dutcher S."/>
            <person name="Estelle M."/>
            <person name="Fawcett J.A."/>
            <person name="Gundlach H."/>
            <person name="Hanada K."/>
            <person name="Heyl A."/>
            <person name="Hicks K.A."/>
            <person name="Hugh J."/>
            <person name="Lohr M."/>
            <person name="Mayer K."/>
            <person name="Melkozernov A."/>
            <person name="Murata T."/>
            <person name="Nelson D."/>
            <person name="Pils B."/>
            <person name="Prigge M."/>
            <person name="Reiss B."/>
            <person name="Renner T."/>
            <person name="Rombauts S."/>
            <person name="Rushton P."/>
            <person name="Sanderfoot A."/>
            <person name="Schween G."/>
            <person name="Shiu S.-H."/>
            <person name="Stueber K."/>
            <person name="Theodoulou F.L."/>
            <person name="Tu H."/>
            <person name="Van de Peer Y."/>
            <person name="Verrier P.J."/>
            <person name="Waters E."/>
            <person name="Wood A."/>
            <person name="Yang L."/>
            <person name="Cove D."/>
            <person name="Cuming A."/>
            <person name="Hasebe M."/>
            <person name="Lucas S."/>
            <person name="Mishler D.B."/>
            <person name="Reski R."/>
            <person name="Grigoriev I."/>
            <person name="Quatrano R.S."/>
            <person name="Boore J.L."/>
        </authorList>
    </citation>
    <scope>NUCLEOTIDE SEQUENCE [LARGE SCALE GENOMIC DNA]</scope>
    <source>
        <strain evidence="4 5">cv. Gransden 2004</strain>
    </source>
</reference>
<feature type="compositionally biased region" description="Basic and acidic residues" evidence="2">
    <location>
        <begin position="648"/>
        <end position="658"/>
    </location>
</feature>
<feature type="compositionally biased region" description="Basic and acidic residues" evidence="2">
    <location>
        <begin position="569"/>
        <end position="578"/>
    </location>
</feature>
<dbReference type="KEGG" id="ppp:112277834"/>
<feature type="coiled-coil region" evidence="1">
    <location>
        <begin position="118"/>
        <end position="145"/>
    </location>
</feature>
<organism evidence="3">
    <name type="scientific">Physcomitrium patens</name>
    <name type="common">Spreading-leaved earth moss</name>
    <name type="synonym">Physcomitrella patens</name>
    <dbReference type="NCBI Taxonomy" id="3218"/>
    <lineage>
        <taxon>Eukaryota</taxon>
        <taxon>Viridiplantae</taxon>
        <taxon>Streptophyta</taxon>
        <taxon>Embryophyta</taxon>
        <taxon>Bryophyta</taxon>
        <taxon>Bryophytina</taxon>
        <taxon>Bryopsida</taxon>
        <taxon>Funariidae</taxon>
        <taxon>Funariales</taxon>
        <taxon>Funariaceae</taxon>
        <taxon>Physcomitrium</taxon>
    </lineage>
</organism>
<evidence type="ECO:0000313" key="3">
    <source>
        <dbReference type="EMBL" id="PNR27164.1"/>
    </source>
</evidence>
<gene>
    <name evidence="4" type="primary">LOC112277834</name>
    <name evidence="3" type="ORF">PHYPA_030645</name>
</gene>